<gene>
    <name evidence="1" type="ORF">QFC19_008967</name>
</gene>
<dbReference type="EMBL" id="JASBWR010000144">
    <property type="protein sequence ID" value="KAJ9091757.1"/>
    <property type="molecule type" value="Genomic_DNA"/>
</dbReference>
<evidence type="ECO:0000313" key="2">
    <source>
        <dbReference type="Proteomes" id="UP001241377"/>
    </source>
</evidence>
<proteinExistence type="predicted"/>
<evidence type="ECO:0000313" key="1">
    <source>
        <dbReference type="EMBL" id="KAJ9091757.1"/>
    </source>
</evidence>
<protein>
    <submittedName>
        <fullName evidence="1">Uncharacterized protein</fullName>
    </submittedName>
</protein>
<organism evidence="1 2">
    <name type="scientific">Naganishia cerealis</name>
    <dbReference type="NCBI Taxonomy" id="610337"/>
    <lineage>
        <taxon>Eukaryota</taxon>
        <taxon>Fungi</taxon>
        <taxon>Dikarya</taxon>
        <taxon>Basidiomycota</taxon>
        <taxon>Agaricomycotina</taxon>
        <taxon>Tremellomycetes</taxon>
        <taxon>Filobasidiales</taxon>
        <taxon>Filobasidiaceae</taxon>
        <taxon>Naganishia</taxon>
    </lineage>
</organism>
<name>A0ACC2UZG1_9TREE</name>
<dbReference type="Proteomes" id="UP001241377">
    <property type="component" value="Unassembled WGS sequence"/>
</dbReference>
<comment type="caution">
    <text evidence="1">The sequence shown here is derived from an EMBL/GenBank/DDBJ whole genome shotgun (WGS) entry which is preliminary data.</text>
</comment>
<accession>A0ACC2UZG1</accession>
<reference evidence="1" key="1">
    <citation type="submission" date="2023-04" db="EMBL/GenBank/DDBJ databases">
        <title>Draft Genome sequencing of Naganishia species isolated from polar environments using Oxford Nanopore Technology.</title>
        <authorList>
            <person name="Leo P."/>
            <person name="Venkateswaran K."/>
        </authorList>
    </citation>
    <scope>NUCLEOTIDE SEQUENCE</scope>
    <source>
        <strain evidence="1">MNA-CCFEE 5261</strain>
    </source>
</reference>
<keyword evidence="2" id="KW-1185">Reference proteome</keyword>
<sequence>MAPVLPQDSSLLSKRTPATNYTLDDASASIYYIDFPTVEISKACSSGPCAYRNTLHQTSASSASAAFQFTGSAVYLYGIRSPSSGPFTVTIDGVTYGQLTGYCETSIPQSLLFEMTGLDPTQKHQVVMRNAGPSLMSLDYIVATAGGAPLLPPASGQPVSPAPTGDPSLNSPSTDIFGIPTDMGGVAPEEEKGDNNTGPIIGAVAGIILFLVIASMVFRSHKKKDGKKADKGSSSDPPSTGQK</sequence>